<dbReference type="CDD" id="cd02440">
    <property type="entry name" value="AdoMet_MTases"/>
    <property type="match status" value="1"/>
</dbReference>
<gene>
    <name evidence="1" type="ORF">Aconfl_26260</name>
</gene>
<dbReference type="Gene3D" id="3.40.50.150">
    <property type="entry name" value="Vaccinia Virus protein VP39"/>
    <property type="match status" value="1"/>
</dbReference>
<evidence type="ECO:0000313" key="2">
    <source>
        <dbReference type="Proteomes" id="UP001338309"/>
    </source>
</evidence>
<keyword evidence="1" id="KW-0489">Methyltransferase</keyword>
<evidence type="ECO:0000313" key="1">
    <source>
        <dbReference type="EMBL" id="GMQ29983.1"/>
    </source>
</evidence>
<reference evidence="1 2" key="1">
    <citation type="submission" date="2023-08" db="EMBL/GenBank/DDBJ databases">
        <title>Draft genome sequence of Algoriphagus confluentis.</title>
        <authorList>
            <person name="Takatani N."/>
            <person name="Hosokawa M."/>
            <person name="Sawabe T."/>
        </authorList>
    </citation>
    <scope>NUCLEOTIDE SEQUENCE [LARGE SCALE GENOMIC DNA]</scope>
    <source>
        <strain evidence="1 2">NBRC 111222</strain>
    </source>
</reference>
<proteinExistence type="predicted"/>
<dbReference type="PANTHER" id="PTHR43861">
    <property type="entry name" value="TRANS-ACONITATE 2-METHYLTRANSFERASE-RELATED"/>
    <property type="match status" value="1"/>
</dbReference>
<dbReference type="EMBL" id="BTPD01000008">
    <property type="protein sequence ID" value="GMQ29983.1"/>
    <property type="molecule type" value="Genomic_DNA"/>
</dbReference>
<comment type="caution">
    <text evidence="1">The sequence shown here is derived from an EMBL/GenBank/DDBJ whole genome shotgun (WGS) entry which is preliminary data.</text>
</comment>
<dbReference type="GO" id="GO:0032259">
    <property type="term" value="P:methylation"/>
    <property type="evidence" value="ECO:0007669"/>
    <property type="project" value="UniProtKB-KW"/>
</dbReference>
<organism evidence="1 2">
    <name type="scientific">Algoriphagus confluentis</name>
    <dbReference type="NCBI Taxonomy" id="1697556"/>
    <lineage>
        <taxon>Bacteria</taxon>
        <taxon>Pseudomonadati</taxon>
        <taxon>Bacteroidota</taxon>
        <taxon>Cytophagia</taxon>
        <taxon>Cytophagales</taxon>
        <taxon>Cyclobacteriaceae</taxon>
        <taxon>Algoriphagus</taxon>
    </lineage>
</organism>
<dbReference type="GO" id="GO:0008168">
    <property type="term" value="F:methyltransferase activity"/>
    <property type="evidence" value="ECO:0007669"/>
    <property type="project" value="UniProtKB-KW"/>
</dbReference>
<dbReference type="Pfam" id="PF13489">
    <property type="entry name" value="Methyltransf_23"/>
    <property type="match status" value="1"/>
</dbReference>
<dbReference type="RefSeq" id="WP_338224693.1">
    <property type="nucleotide sequence ID" value="NZ_BTPD01000008.1"/>
</dbReference>
<dbReference type="SUPFAM" id="SSF53335">
    <property type="entry name" value="S-adenosyl-L-methionine-dependent methyltransferases"/>
    <property type="match status" value="1"/>
</dbReference>
<dbReference type="Proteomes" id="UP001338309">
    <property type="component" value="Unassembled WGS sequence"/>
</dbReference>
<protein>
    <submittedName>
        <fullName evidence="1">Class I SAM-dependent methyltransferase</fullName>
    </submittedName>
</protein>
<keyword evidence="1" id="KW-0808">Transferase</keyword>
<sequence length="312" mass="35893">MKTPIDQNQVGCRFCGSKDQKEFVAQERMFRLPGSFLYQECLTCGSIQLKKSPENLGSFYPEQYYSFLDLQASPNWKKVLKKIRLKIFLAAGILSPSYGYWLGKVHRRFDQKIADIGCGNGQLLYELHASGYTNLSGFDPFIPENKRLDEGIHLYKMSFDQAEGLYDLIMMHHSFEHLEDPRQVLSTCFEKLNPGGQLLIRCPVADAEVWKEKREYWVQLDAPRHLIIPSVSGLGILADQTGFTLEEVEFDSDAFQFWGTEAYERNQPLDPQQILPVYTSKELKEMKQKALLFNQEGKGDQACFYLTKPIKS</sequence>
<name>A0ABQ6PPS9_9BACT</name>
<keyword evidence="2" id="KW-1185">Reference proteome</keyword>
<accession>A0ABQ6PPS9</accession>
<dbReference type="InterPro" id="IPR029063">
    <property type="entry name" value="SAM-dependent_MTases_sf"/>
</dbReference>